<reference evidence="1 2" key="1">
    <citation type="submission" date="2023-01" db="EMBL/GenBank/DDBJ databases">
        <title>Halorubrum ezzemoulense from Santa Pola, Spain.</title>
        <authorList>
            <person name="Feng Y."/>
            <person name="Louyakis A.S."/>
            <person name="Gogarten J.P."/>
        </authorList>
    </citation>
    <scope>NUCLEOTIDE SEQUENCE [LARGE SCALE GENOMIC DNA]</scope>
    <source>
        <strain evidence="1 2">AMM015</strain>
    </source>
</reference>
<accession>A0ABT4Z8A8</accession>
<organism evidence="1 2">
    <name type="scientific">Halorubrum ezzemoulense</name>
    <name type="common">Halorubrum chaoviator</name>
    <dbReference type="NCBI Taxonomy" id="337243"/>
    <lineage>
        <taxon>Archaea</taxon>
        <taxon>Methanobacteriati</taxon>
        <taxon>Methanobacteriota</taxon>
        <taxon>Stenosarchaea group</taxon>
        <taxon>Halobacteria</taxon>
        <taxon>Halobacteriales</taxon>
        <taxon>Haloferacaceae</taxon>
        <taxon>Halorubrum</taxon>
    </lineage>
</organism>
<dbReference type="EMBL" id="JAQLUK010000027">
    <property type="protein sequence ID" value="MDB2293710.1"/>
    <property type="molecule type" value="Genomic_DNA"/>
</dbReference>
<name>A0ABT4Z8A8_HALEZ</name>
<dbReference type="Proteomes" id="UP001210528">
    <property type="component" value="Unassembled WGS sequence"/>
</dbReference>
<gene>
    <name evidence="1" type="ORF">PM085_15745</name>
</gene>
<keyword evidence="2" id="KW-1185">Reference proteome</keyword>
<evidence type="ECO:0000313" key="2">
    <source>
        <dbReference type="Proteomes" id="UP001210528"/>
    </source>
</evidence>
<sequence length="90" mass="9929">MSSTDSAFVDPADTPADLADFLDAVGHEPLTARMNHATWQITRDGDRYAVECVGAGGGWYASRSMSRRELLAYLKAQDSLELKRPESQRP</sequence>
<protein>
    <submittedName>
        <fullName evidence="1">Uncharacterized protein</fullName>
    </submittedName>
</protein>
<proteinExistence type="predicted"/>
<evidence type="ECO:0000313" key="1">
    <source>
        <dbReference type="EMBL" id="MDB2293710.1"/>
    </source>
</evidence>
<comment type="caution">
    <text evidence="1">The sequence shown here is derived from an EMBL/GenBank/DDBJ whole genome shotgun (WGS) entry which is preliminary data.</text>
</comment>
<dbReference type="RefSeq" id="WP_271970470.1">
    <property type="nucleotide sequence ID" value="NZ_JAQLUK010000027.1"/>
</dbReference>